<proteinExistence type="predicted"/>
<organism evidence="1">
    <name type="scientific">Prunus dulcis</name>
    <name type="common">Almond</name>
    <name type="synonym">Amygdalus dulcis</name>
    <dbReference type="NCBI Taxonomy" id="3755"/>
    <lineage>
        <taxon>Eukaryota</taxon>
        <taxon>Viridiplantae</taxon>
        <taxon>Streptophyta</taxon>
        <taxon>Embryophyta</taxon>
        <taxon>Tracheophyta</taxon>
        <taxon>Spermatophyta</taxon>
        <taxon>Magnoliopsida</taxon>
        <taxon>eudicotyledons</taxon>
        <taxon>Gunneridae</taxon>
        <taxon>Pentapetalae</taxon>
        <taxon>rosids</taxon>
        <taxon>fabids</taxon>
        <taxon>Rosales</taxon>
        <taxon>Rosaceae</taxon>
        <taxon>Amygdaloideae</taxon>
        <taxon>Amygdaleae</taxon>
        <taxon>Prunus</taxon>
    </lineage>
</organism>
<reference evidence="1" key="1">
    <citation type="journal article" date="2019" name="Science">
        <title>Mutation of a bHLH transcription factor allowed almond domestication.</title>
        <authorList>
            <person name="Sanchez-Perez R."/>
            <person name="Pavan S."/>
            <person name="Mazzeo R."/>
            <person name="Moldovan C."/>
            <person name="Aiese Cigliano R."/>
            <person name="Del Cueto J."/>
            <person name="Ricciardi F."/>
            <person name="Lotti C."/>
            <person name="Ricciardi L."/>
            <person name="Dicenta F."/>
            <person name="Lopez-Marques R.L."/>
            <person name="Lindberg Moller B."/>
        </authorList>
    </citation>
    <scope>NUCLEOTIDE SEQUENCE</scope>
</reference>
<evidence type="ECO:0000313" key="1">
    <source>
        <dbReference type="EMBL" id="BBN70530.1"/>
    </source>
</evidence>
<name>A0A5H2YHH3_PRUDU</name>
<gene>
    <name evidence="1" type="ORF">Prudu_1494S000300</name>
</gene>
<accession>A0A5H2YHH3</accession>
<dbReference type="AlphaFoldDB" id="A0A5H2YHH3"/>
<sequence>MSRDIEGFKEVVLPPGQGAPSFHKGVQDPIVHNLVLQYPKTCAKLQICLRLILVIEVKPEDNLDFCV</sequence>
<protein>
    <submittedName>
        <fullName evidence="1">Uncharacterized protein</fullName>
    </submittedName>
</protein>
<dbReference type="EMBL" id="AP021831">
    <property type="protein sequence ID" value="BBN70530.1"/>
    <property type="molecule type" value="Genomic_DNA"/>
</dbReference>